<dbReference type="GO" id="GO:0032259">
    <property type="term" value="P:methylation"/>
    <property type="evidence" value="ECO:0007669"/>
    <property type="project" value="UniProtKB-KW"/>
</dbReference>
<dbReference type="EC" id="2.1.1.37" evidence="7"/>
<dbReference type="Gene3D" id="3.90.120.10">
    <property type="entry name" value="DNA Methylase, subunit A, domain 2"/>
    <property type="match status" value="1"/>
</dbReference>
<evidence type="ECO:0000256" key="1">
    <source>
        <dbReference type="ARBA" id="ARBA00022603"/>
    </source>
</evidence>
<keyword evidence="3 5" id="KW-0949">S-adenosyl-L-methionine</keyword>
<dbReference type="Proteomes" id="UP000326979">
    <property type="component" value="Unassembled WGS sequence"/>
</dbReference>
<dbReference type="GO" id="GO:0003677">
    <property type="term" value="F:DNA binding"/>
    <property type="evidence" value="ECO:0007669"/>
    <property type="project" value="TreeGrafter"/>
</dbReference>
<feature type="active site" evidence="5">
    <location>
        <position position="79"/>
    </location>
</feature>
<dbReference type="PROSITE" id="PS51679">
    <property type="entry name" value="SAM_MT_C5"/>
    <property type="match status" value="1"/>
</dbReference>
<evidence type="ECO:0000256" key="3">
    <source>
        <dbReference type="ARBA" id="ARBA00022691"/>
    </source>
</evidence>
<gene>
    <name evidence="8" type="ORF">FNH04_19885</name>
</gene>
<comment type="caution">
    <text evidence="8">The sequence shown here is derived from an EMBL/GenBank/DDBJ whole genome shotgun (WGS) entry which is preliminary data.</text>
</comment>
<keyword evidence="9" id="KW-1185">Reference proteome</keyword>
<name>A0A5N8W3K8_9ACTN</name>
<dbReference type="OrthoDB" id="9813719at2"/>
<dbReference type="InterPro" id="IPR031303">
    <property type="entry name" value="C5_meth_CS"/>
</dbReference>
<dbReference type="EMBL" id="VJZE01000131">
    <property type="protein sequence ID" value="MPY42081.1"/>
    <property type="molecule type" value="Genomic_DNA"/>
</dbReference>
<dbReference type="PROSITE" id="PS00095">
    <property type="entry name" value="C5_MTASE_2"/>
    <property type="match status" value="1"/>
</dbReference>
<dbReference type="PRINTS" id="PR00105">
    <property type="entry name" value="C5METTRFRASE"/>
</dbReference>
<organism evidence="8 9">
    <name type="scientific">Streptomyces phyllanthi</name>
    <dbReference type="NCBI Taxonomy" id="1803180"/>
    <lineage>
        <taxon>Bacteria</taxon>
        <taxon>Bacillati</taxon>
        <taxon>Actinomycetota</taxon>
        <taxon>Actinomycetes</taxon>
        <taxon>Kitasatosporales</taxon>
        <taxon>Streptomycetaceae</taxon>
        <taxon>Streptomyces</taxon>
    </lineage>
</organism>
<dbReference type="PANTHER" id="PTHR10629:SF52">
    <property type="entry name" value="DNA (CYTOSINE-5)-METHYLTRANSFERASE 1"/>
    <property type="match status" value="1"/>
</dbReference>
<keyword evidence="1 5" id="KW-0489">Methyltransferase</keyword>
<accession>A0A5N8W3K8</accession>
<dbReference type="Gene3D" id="3.40.50.150">
    <property type="entry name" value="Vaccinia Virus protein VP39"/>
    <property type="match status" value="1"/>
</dbReference>
<dbReference type="InterPro" id="IPR050390">
    <property type="entry name" value="C5-Methyltransferase"/>
</dbReference>
<comment type="catalytic activity">
    <reaction evidence="7">
        <text>a 2'-deoxycytidine in DNA + S-adenosyl-L-methionine = a 5-methyl-2'-deoxycytidine in DNA + S-adenosyl-L-homocysteine + H(+)</text>
        <dbReference type="Rhea" id="RHEA:13681"/>
        <dbReference type="Rhea" id="RHEA-COMP:11369"/>
        <dbReference type="Rhea" id="RHEA-COMP:11370"/>
        <dbReference type="ChEBI" id="CHEBI:15378"/>
        <dbReference type="ChEBI" id="CHEBI:57856"/>
        <dbReference type="ChEBI" id="CHEBI:59789"/>
        <dbReference type="ChEBI" id="CHEBI:85452"/>
        <dbReference type="ChEBI" id="CHEBI:85454"/>
        <dbReference type="EC" id="2.1.1.37"/>
    </reaction>
</comment>
<evidence type="ECO:0000313" key="9">
    <source>
        <dbReference type="Proteomes" id="UP000326979"/>
    </source>
</evidence>
<dbReference type="InterPro" id="IPR029063">
    <property type="entry name" value="SAM-dependent_MTases_sf"/>
</dbReference>
<evidence type="ECO:0000313" key="8">
    <source>
        <dbReference type="EMBL" id="MPY42081.1"/>
    </source>
</evidence>
<dbReference type="GO" id="GO:0044027">
    <property type="term" value="P:negative regulation of gene expression via chromosomal CpG island methylation"/>
    <property type="evidence" value="ECO:0007669"/>
    <property type="project" value="TreeGrafter"/>
</dbReference>
<dbReference type="SUPFAM" id="SSF53335">
    <property type="entry name" value="S-adenosyl-L-methionine-dependent methyltransferases"/>
    <property type="match status" value="1"/>
</dbReference>
<sequence length="383" mass="42620">MDLFAGCGGFSEGFRSYAVDQYAHQPRFRSVAAVEADRAAAATYKANHQPDLFFDGDITDFDPRPFEDSIDVIAGGPPCQGFSGLGRGHGNDPRNELWKEYLRVVAVLRPKVFVMENVDRFVSSPQFALLKGEARPDGMLRGYHLRTQVLNAADYGVPQARKRTIVIGSHRDLGEPVRHPAPTHAKTPLVAEEPALFGAETLEPWTAVSTVFQRSARMELRDPELPERCSVHGVPGPYRTDELHFRREPTALSVARYKAIPPGGNRHDLTGKWSEDGQYLSTPSWDSHRTGTGDVMGRLHADRPSVTIRTEFFKPEKGRYLHPSEHRPITYYEAALIQGFPDDYRWYGNKSAIAQQIGNAVPIGLGRALANAICERLAIGAFR</sequence>
<comment type="similarity">
    <text evidence="5 6">Belongs to the class I-like SAM-binding methyltransferase superfamily. C5-methyltransferase family.</text>
</comment>
<dbReference type="NCBIfam" id="TIGR00675">
    <property type="entry name" value="dcm"/>
    <property type="match status" value="1"/>
</dbReference>
<dbReference type="PANTHER" id="PTHR10629">
    <property type="entry name" value="CYTOSINE-SPECIFIC METHYLTRANSFERASE"/>
    <property type="match status" value="1"/>
</dbReference>
<reference evidence="8 9" key="1">
    <citation type="submission" date="2019-07" db="EMBL/GenBank/DDBJ databases">
        <title>New species of Amycolatopsis and Streptomyces.</title>
        <authorList>
            <person name="Duangmal K."/>
            <person name="Teo W.F.A."/>
            <person name="Lipun K."/>
        </authorList>
    </citation>
    <scope>NUCLEOTIDE SEQUENCE [LARGE SCALE GENOMIC DNA]</scope>
    <source>
        <strain evidence="8 9">TISTR 2346</strain>
    </source>
</reference>
<evidence type="ECO:0000256" key="5">
    <source>
        <dbReference type="PROSITE-ProRule" id="PRU01016"/>
    </source>
</evidence>
<protein>
    <recommendedName>
        <fullName evidence="7">Cytosine-specific methyltransferase</fullName>
        <ecNumber evidence="7">2.1.1.37</ecNumber>
    </recommendedName>
</protein>
<proteinExistence type="inferred from homology"/>
<dbReference type="InterPro" id="IPR001525">
    <property type="entry name" value="C5_MeTfrase"/>
</dbReference>
<evidence type="ECO:0000256" key="2">
    <source>
        <dbReference type="ARBA" id="ARBA00022679"/>
    </source>
</evidence>
<keyword evidence="4" id="KW-0680">Restriction system</keyword>
<dbReference type="PROSITE" id="PS00094">
    <property type="entry name" value="C5_MTASE_1"/>
    <property type="match status" value="1"/>
</dbReference>
<evidence type="ECO:0000256" key="7">
    <source>
        <dbReference type="RuleBase" id="RU000417"/>
    </source>
</evidence>
<evidence type="ECO:0000256" key="4">
    <source>
        <dbReference type="ARBA" id="ARBA00022747"/>
    </source>
</evidence>
<dbReference type="GO" id="GO:0009307">
    <property type="term" value="P:DNA restriction-modification system"/>
    <property type="evidence" value="ECO:0007669"/>
    <property type="project" value="UniProtKB-KW"/>
</dbReference>
<keyword evidence="2 5" id="KW-0808">Transferase</keyword>
<dbReference type="InterPro" id="IPR018117">
    <property type="entry name" value="C5_DNA_meth_AS"/>
</dbReference>
<dbReference type="GO" id="GO:0003886">
    <property type="term" value="F:DNA (cytosine-5-)-methyltransferase activity"/>
    <property type="evidence" value="ECO:0007669"/>
    <property type="project" value="UniProtKB-EC"/>
</dbReference>
<dbReference type="AlphaFoldDB" id="A0A5N8W3K8"/>
<evidence type="ECO:0000256" key="6">
    <source>
        <dbReference type="RuleBase" id="RU000416"/>
    </source>
</evidence>
<dbReference type="Pfam" id="PF00145">
    <property type="entry name" value="DNA_methylase"/>
    <property type="match status" value="1"/>
</dbReference>